<evidence type="ECO:0000256" key="2">
    <source>
        <dbReference type="ARBA" id="ARBA00004749"/>
    </source>
</evidence>
<evidence type="ECO:0000256" key="1">
    <source>
        <dbReference type="ARBA" id="ARBA00001974"/>
    </source>
</evidence>
<keyword evidence="5" id="KW-0274">FAD</keyword>
<keyword evidence="9" id="KW-0830">Ubiquinone</keyword>
<comment type="similarity">
    <text evidence="3">Belongs to the UbiH/COQ6 family.</text>
</comment>
<evidence type="ECO:0000256" key="3">
    <source>
        <dbReference type="ARBA" id="ARBA00005349"/>
    </source>
</evidence>
<dbReference type="RefSeq" id="WP_068367819.1">
    <property type="nucleotide sequence ID" value="NZ_CP169556.1"/>
</dbReference>
<dbReference type="GO" id="GO:0006744">
    <property type="term" value="P:ubiquinone biosynthetic process"/>
    <property type="evidence" value="ECO:0007669"/>
    <property type="project" value="UniProtKB-UniPathway"/>
</dbReference>
<dbReference type="EMBL" id="LBNE01000001">
    <property type="protein sequence ID" value="KKO73494.1"/>
    <property type="molecule type" value="Genomic_DNA"/>
</dbReference>
<dbReference type="SUPFAM" id="SSF51905">
    <property type="entry name" value="FAD/NAD(P)-binding domain"/>
    <property type="match status" value="1"/>
</dbReference>
<dbReference type="PANTHER" id="PTHR43876">
    <property type="entry name" value="UBIQUINONE BIOSYNTHESIS MONOOXYGENASE COQ6, MITOCHONDRIAL"/>
    <property type="match status" value="1"/>
</dbReference>
<dbReference type="InterPro" id="IPR002938">
    <property type="entry name" value="FAD-bd"/>
</dbReference>
<dbReference type="Proteomes" id="UP000078084">
    <property type="component" value="Unassembled WGS sequence"/>
</dbReference>
<comment type="cofactor">
    <cofactor evidence="1">
        <name>FAD</name>
        <dbReference type="ChEBI" id="CHEBI:57692"/>
    </cofactor>
</comment>
<dbReference type="InterPro" id="IPR010971">
    <property type="entry name" value="UbiH/COQ6"/>
</dbReference>
<gene>
    <name evidence="9" type="ORF">AAV32_03135</name>
</gene>
<dbReference type="STRING" id="206506.AAV32_03135"/>
<evidence type="ECO:0000256" key="4">
    <source>
        <dbReference type="ARBA" id="ARBA00022630"/>
    </source>
</evidence>
<keyword evidence="7" id="KW-0503">Monooxygenase</keyword>
<comment type="caution">
    <text evidence="9">The sequence shown here is derived from an EMBL/GenBank/DDBJ whole genome shotgun (WGS) entry which is preliminary data.</text>
</comment>
<accession>A0A171KX77</accession>
<evidence type="ECO:0000256" key="6">
    <source>
        <dbReference type="ARBA" id="ARBA00023002"/>
    </source>
</evidence>
<keyword evidence="4" id="KW-0285">Flavoprotein</keyword>
<evidence type="ECO:0000259" key="8">
    <source>
        <dbReference type="Pfam" id="PF01494"/>
    </source>
</evidence>
<dbReference type="InterPro" id="IPR036188">
    <property type="entry name" value="FAD/NAD-bd_sf"/>
</dbReference>
<sequence length="387" mass="41354">MMGGIVICGAGNAGLATALALARQGQRPVILAPRRPVPPPQADVYHARVYAISPASQAFLQELGVWEAMEPGRVAPVAGMDIHGDADGRLDLHAWQAARDALAWIVESSEIERALQQAVRVFGLEWRDEEAVRYDAGVLHTSKGAALQPDLLIGADGARSLLRAHVPDVSSRAYGATGLVAHLDAELPHGGIARQWFRDDGVLALLPMPDTAQGPQVSMVWSMKDEHAQAMKALPADEAAQAWSRRLAQATEGCLGNLALRSAVHGFPLTLDRTGMIGERLALVGDAAHRVHPLAGQGLNLGLGDARELAAIVGGREDFRTAGDPLLLRRYRRRRAEAVGAMALATDGLQRLFDAQPAPLAWLRNTGMSLAGRLPGVQRLLIEQASR</sequence>
<dbReference type="AlphaFoldDB" id="A0A171KX77"/>
<dbReference type="GO" id="GO:0071949">
    <property type="term" value="F:FAD binding"/>
    <property type="evidence" value="ECO:0007669"/>
    <property type="project" value="InterPro"/>
</dbReference>
<feature type="domain" description="FAD-binding" evidence="8">
    <location>
        <begin position="6"/>
        <end position="341"/>
    </location>
</feature>
<organism evidence="9 10">
    <name type="scientific">Kerstersia gyiorum</name>
    <dbReference type="NCBI Taxonomy" id="206506"/>
    <lineage>
        <taxon>Bacteria</taxon>
        <taxon>Pseudomonadati</taxon>
        <taxon>Pseudomonadota</taxon>
        <taxon>Betaproteobacteria</taxon>
        <taxon>Burkholderiales</taxon>
        <taxon>Alcaligenaceae</taxon>
        <taxon>Kerstersia</taxon>
    </lineage>
</organism>
<dbReference type="PRINTS" id="PR00420">
    <property type="entry name" value="RNGMNOXGNASE"/>
</dbReference>
<name>A0A171KX77_9BURK</name>
<dbReference type="GO" id="GO:0004497">
    <property type="term" value="F:monooxygenase activity"/>
    <property type="evidence" value="ECO:0007669"/>
    <property type="project" value="UniProtKB-KW"/>
</dbReference>
<dbReference type="NCBIfam" id="TIGR01988">
    <property type="entry name" value="Ubi-OHases"/>
    <property type="match status" value="1"/>
</dbReference>
<dbReference type="PROSITE" id="PS01304">
    <property type="entry name" value="UBIH"/>
    <property type="match status" value="1"/>
</dbReference>
<evidence type="ECO:0000256" key="5">
    <source>
        <dbReference type="ARBA" id="ARBA00022827"/>
    </source>
</evidence>
<dbReference type="Pfam" id="PF01494">
    <property type="entry name" value="FAD_binding_3"/>
    <property type="match status" value="1"/>
</dbReference>
<comment type="pathway">
    <text evidence="2">Cofactor biosynthesis; ubiquinone biosynthesis.</text>
</comment>
<protein>
    <submittedName>
        <fullName evidence="9">Ubiquinone biosynthesis protein UbiH</fullName>
    </submittedName>
</protein>
<dbReference type="InterPro" id="IPR018168">
    <property type="entry name" value="Ubi_Hdrlase_CS"/>
</dbReference>
<dbReference type="PANTHER" id="PTHR43876:SF7">
    <property type="entry name" value="UBIQUINONE BIOSYNTHESIS MONOOXYGENASE COQ6, MITOCHONDRIAL"/>
    <property type="match status" value="1"/>
</dbReference>
<evidence type="ECO:0000313" key="9">
    <source>
        <dbReference type="EMBL" id="KKO73494.1"/>
    </source>
</evidence>
<dbReference type="GO" id="GO:0016705">
    <property type="term" value="F:oxidoreductase activity, acting on paired donors, with incorporation or reduction of molecular oxygen"/>
    <property type="evidence" value="ECO:0007669"/>
    <property type="project" value="InterPro"/>
</dbReference>
<keyword evidence="6" id="KW-0560">Oxidoreductase</keyword>
<dbReference type="Gene3D" id="3.50.50.60">
    <property type="entry name" value="FAD/NAD(P)-binding domain"/>
    <property type="match status" value="2"/>
</dbReference>
<keyword evidence="10" id="KW-1185">Reference proteome</keyword>
<reference evidence="9 10" key="1">
    <citation type="submission" date="2015-04" db="EMBL/GenBank/DDBJ databases">
        <title>Genome sequence of Kerstersia gyiorum CG1.</title>
        <authorList>
            <person name="Greninger A.L."/>
            <person name="Kozyreva V."/>
            <person name="Chaturvedi V."/>
        </authorList>
    </citation>
    <scope>NUCLEOTIDE SEQUENCE [LARGE SCALE GENOMIC DNA]</scope>
    <source>
        <strain evidence="9 10">CG1</strain>
    </source>
</reference>
<proteinExistence type="inferred from homology"/>
<dbReference type="UniPathway" id="UPA00232"/>
<evidence type="ECO:0000313" key="10">
    <source>
        <dbReference type="Proteomes" id="UP000078084"/>
    </source>
</evidence>
<dbReference type="InterPro" id="IPR051205">
    <property type="entry name" value="UbiH/COQ6_monooxygenase"/>
</dbReference>
<evidence type="ECO:0000256" key="7">
    <source>
        <dbReference type="ARBA" id="ARBA00023033"/>
    </source>
</evidence>
<dbReference type="PATRIC" id="fig|206506.3.peg.687"/>
<dbReference type="GeneID" id="99727879"/>